<dbReference type="Proteomes" id="UP000265520">
    <property type="component" value="Unassembled WGS sequence"/>
</dbReference>
<comment type="caution">
    <text evidence="1">The sequence shown here is derived from an EMBL/GenBank/DDBJ whole genome shotgun (WGS) entry which is preliminary data.</text>
</comment>
<organism evidence="1 2">
    <name type="scientific">Trifolium medium</name>
    <dbReference type="NCBI Taxonomy" id="97028"/>
    <lineage>
        <taxon>Eukaryota</taxon>
        <taxon>Viridiplantae</taxon>
        <taxon>Streptophyta</taxon>
        <taxon>Embryophyta</taxon>
        <taxon>Tracheophyta</taxon>
        <taxon>Spermatophyta</taxon>
        <taxon>Magnoliopsida</taxon>
        <taxon>eudicotyledons</taxon>
        <taxon>Gunneridae</taxon>
        <taxon>Pentapetalae</taxon>
        <taxon>rosids</taxon>
        <taxon>fabids</taxon>
        <taxon>Fabales</taxon>
        <taxon>Fabaceae</taxon>
        <taxon>Papilionoideae</taxon>
        <taxon>50 kb inversion clade</taxon>
        <taxon>NPAAA clade</taxon>
        <taxon>Hologalegina</taxon>
        <taxon>IRL clade</taxon>
        <taxon>Trifolieae</taxon>
        <taxon>Trifolium</taxon>
    </lineage>
</organism>
<keyword evidence="2" id="KW-1185">Reference proteome</keyword>
<dbReference type="AlphaFoldDB" id="A0A392V1B8"/>
<dbReference type="EMBL" id="LXQA011013178">
    <property type="protein sequence ID" value="MCI81202.1"/>
    <property type="molecule type" value="Genomic_DNA"/>
</dbReference>
<evidence type="ECO:0000313" key="2">
    <source>
        <dbReference type="Proteomes" id="UP000265520"/>
    </source>
</evidence>
<name>A0A392V1B8_9FABA</name>
<protein>
    <submittedName>
        <fullName evidence="1">Uncharacterized protein</fullName>
    </submittedName>
</protein>
<evidence type="ECO:0000313" key="1">
    <source>
        <dbReference type="EMBL" id="MCI81202.1"/>
    </source>
</evidence>
<feature type="non-terminal residue" evidence="1">
    <location>
        <position position="30"/>
    </location>
</feature>
<sequence length="30" mass="3257">MDSIFINLRPWWLAVAYHGGAVVLARGGVS</sequence>
<proteinExistence type="predicted"/>
<reference evidence="1 2" key="1">
    <citation type="journal article" date="2018" name="Front. Plant Sci.">
        <title>Red Clover (Trifolium pratense) and Zigzag Clover (T. medium) - A Picture of Genomic Similarities and Differences.</title>
        <authorList>
            <person name="Dluhosova J."/>
            <person name="Istvanek J."/>
            <person name="Nedelnik J."/>
            <person name="Repkova J."/>
        </authorList>
    </citation>
    <scope>NUCLEOTIDE SEQUENCE [LARGE SCALE GENOMIC DNA]</scope>
    <source>
        <strain evidence="2">cv. 10/8</strain>
        <tissue evidence="1">Leaf</tissue>
    </source>
</reference>
<accession>A0A392V1B8</accession>